<keyword evidence="4" id="KW-1185">Reference proteome</keyword>
<evidence type="ECO:0000256" key="2">
    <source>
        <dbReference type="SAM" id="SignalP"/>
    </source>
</evidence>
<evidence type="ECO:0000313" key="3">
    <source>
        <dbReference type="EMBL" id="MFD2732663.1"/>
    </source>
</evidence>
<organism evidence="3 4">
    <name type="scientific">Pedobacter alpinus</name>
    <dbReference type="NCBI Taxonomy" id="1590643"/>
    <lineage>
        <taxon>Bacteria</taxon>
        <taxon>Pseudomonadati</taxon>
        <taxon>Bacteroidota</taxon>
        <taxon>Sphingobacteriia</taxon>
        <taxon>Sphingobacteriales</taxon>
        <taxon>Sphingobacteriaceae</taxon>
        <taxon>Pedobacter</taxon>
    </lineage>
</organism>
<keyword evidence="1" id="KW-1133">Transmembrane helix</keyword>
<reference evidence="4" key="1">
    <citation type="journal article" date="2019" name="Int. J. Syst. Evol. Microbiol.">
        <title>The Global Catalogue of Microorganisms (GCM) 10K type strain sequencing project: providing services to taxonomists for standard genome sequencing and annotation.</title>
        <authorList>
            <consortium name="The Broad Institute Genomics Platform"/>
            <consortium name="The Broad Institute Genome Sequencing Center for Infectious Disease"/>
            <person name="Wu L."/>
            <person name="Ma J."/>
        </authorList>
    </citation>
    <scope>NUCLEOTIDE SEQUENCE [LARGE SCALE GENOMIC DNA]</scope>
    <source>
        <strain evidence="4">KCTC 42456</strain>
    </source>
</reference>
<dbReference type="EMBL" id="JBHULV010000046">
    <property type="protein sequence ID" value="MFD2732663.1"/>
    <property type="molecule type" value="Genomic_DNA"/>
</dbReference>
<feature type="transmembrane region" description="Helical" evidence="1">
    <location>
        <begin position="143"/>
        <end position="163"/>
    </location>
</feature>
<comment type="caution">
    <text evidence="3">The sequence shown here is derived from an EMBL/GenBank/DDBJ whole genome shotgun (WGS) entry which is preliminary data.</text>
</comment>
<name>A0ABW5TVU0_9SPHI</name>
<protein>
    <submittedName>
        <fullName evidence="3">Uncharacterized protein</fullName>
    </submittedName>
</protein>
<dbReference type="Proteomes" id="UP001597546">
    <property type="component" value="Unassembled WGS sequence"/>
</dbReference>
<evidence type="ECO:0000256" key="1">
    <source>
        <dbReference type="SAM" id="Phobius"/>
    </source>
</evidence>
<sequence>MKNLLLILLTLFSYKAFSFQNADSLAYELQRNKINSMLDAKAAKYGQFSESLNQKTGIFGLKTKKDMQKSMDILQAIIETDNAILKETKTLLDFKTYQQETISYKSKESESRNLAYMSTINKLQTENELVKAELKEQQKSKKFYQLVTFALALAIISFAVFAFRKISLK</sequence>
<keyword evidence="1" id="KW-0472">Membrane</keyword>
<evidence type="ECO:0000313" key="4">
    <source>
        <dbReference type="Proteomes" id="UP001597546"/>
    </source>
</evidence>
<proteinExistence type="predicted"/>
<feature type="chain" id="PRO_5045065108" evidence="2">
    <location>
        <begin position="19"/>
        <end position="169"/>
    </location>
</feature>
<accession>A0ABW5TVU0</accession>
<dbReference type="RefSeq" id="WP_379040405.1">
    <property type="nucleotide sequence ID" value="NZ_JBHSKW010000003.1"/>
</dbReference>
<gene>
    <name evidence="3" type="ORF">ACFSSE_13220</name>
</gene>
<feature type="signal peptide" evidence="2">
    <location>
        <begin position="1"/>
        <end position="18"/>
    </location>
</feature>
<keyword evidence="1" id="KW-0812">Transmembrane</keyword>
<keyword evidence="2" id="KW-0732">Signal</keyword>